<accession>Q65QY7</accession>
<dbReference type="STRING" id="221988.MS2016"/>
<dbReference type="InterPro" id="IPR001584">
    <property type="entry name" value="Integrase_cat-core"/>
</dbReference>
<dbReference type="HOGENOM" id="CLU_017991_4_0_6"/>
<gene>
    <name evidence="2" type="ordered locus">MS2016</name>
</gene>
<evidence type="ECO:0000313" key="3">
    <source>
        <dbReference type="Proteomes" id="UP000000607"/>
    </source>
</evidence>
<dbReference type="KEGG" id="msu:MS2016"/>
<organism evidence="2 3">
    <name type="scientific">Mannheimia succiniciproducens (strain KCTC 0769BP / MBEL55E)</name>
    <dbReference type="NCBI Taxonomy" id="221988"/>
    <lineage>
        <taxon>Bacteria</taxon>
        <taxon>Pseudomonadati</taxon>
        <taxon>Pseudomonadota</taxon>
        <taxon>Gammaproteobacteria</taxon>
        <taxon>Pasteurellales</taxon>
        <taxon>Pasteurellaceae</taxon>
        <taxon>Basfia</taxon>
    </lineage>
</organism>
<dbReference type="InterPro" id="IPR009057">
    <property type="entry name" value="Homeodomain-like_sf"/>
</dbReference>
<feature type="domain" description="Integrase catalytic" evidence="1">
    <location>
        <begin position="251"/>
        <end position="455"/>
    </location>
</feature>
<dbReference type="PROSITE" id="PS50994">
    <property type="entry name" value="INTEGRASE"/>
    <property type="match status" value="1"/>
</dbReference>
<dbReference type="EMBL" id="AE016827">
    <property type="protein sequence ID" value="AAU38623.1"/>
    <property type="molecule type" value="Genomic_DNA"/>
</dbReference>
<dbReference type="Proteomes" id="UP000000607">
    <property type="component" value="Chromosome"/>
</dbReference>
<dbReference type="Pfam" id="PF13551">
    <property type="entry name" value="HTH_29"/>
    <property type="match status" value="1"/>
</dbReference>
<dbReference type="Pfam" id="PF09299">
    <property type="entry name" value="Mu-transpos_C"/>
    <property type="match status" value="1"/>
</dbReference>
<dbReference type="eggNOG" id="COG2801">
    <property type="taxonomic scope" value="Bacteria"/>
</dbReference>
<dbReference type="SUPFAM" id="SSF46689">
    <property type="entry name" value="Homeodomain-like"/>
    <property type="match status" value="1"/>
</dbReference>
<dbReference type="InterPro" id="IPR012337">
    <property type="entry name" value="RNaseH-like_sf"/>
</dbReference>
<sequence length="651" mass="75361">MNLPRYGGIMMSNSGFTEKRYHHRLDRGRIILQKGNIYLNREDGEQYELVDYMDEPSQLLVRNLNTRTTKVVSIHQLENFKMNERTDLSVDLTAISNEYWEKAQQKYEAIKPLLGMDQHRPYAVKARAEDVGVNPRTLYRWLQAYNSIGSIAGLVDQKRGWQQGNSRLTPEQDKLIVQVINEFYLHKQRPTTEQTIREIRRRCKIEKVESPSKETIRIRILHISEEERLRKRGQREKARNKFKPKPNSFPDADYPLSVVQIDHTPVDLIIVDSKYRKPIGRPFLTVAIDIYSRMIVGYYLSLDAPSVTSVAMCIARGILPKERLLLDLGLQGSEWNAFGYPVKVHVDNGPDFQALDLSKSCSAHGIHLEFRPMGRPEYGGHIERVIGTFMKEVHSLAGTTFSNIKERDSYDSEKEAIMTLDEFEKWLVHYIVNVYHKRVHSALGISPEQKWKIGIFGDENEVGCGYPQLPVDEQTLLLDFLPSITRTIQHNGVTIDGLRYYDVALNMYISDSDESGKSKEFLFRRDPRNISKIWFYDPKLKRYFPIPFANQAMPEMSIWEYREVRSRIANKGDKYINEQQVLDGLTEMREMVAESAQRTKKARRQAERQKMHKASKPIIETKVETKAVVPVVVTSNLLALDDESLSFGEVD</sequence>
<dbReference type="InterPro" id="IPR036397">
    <property type="entry name" value="RNaseH_sf"/>
</dbReference>
<dbReference type="GO" id="GO:0015074">
    <property type="term" value="P:DNA integration"/>
    <property type="evidence" value="ECO:0007669"/>
    <property type="project" value="InterPro"/>
</dbReference>
<dbReference type="InterPro" id="IPR015378">
    <property type="entry name" value="Transposase-like_Mu_C"/>
</dbReference>
<evidence type="ECO:0000313" key="2">
    <source>
        <dbReference type="EMBL" id="AAU38623.1"/>
    </source>
</evidence>
<proteinExistence type="predicted"/>
<dbReference type="Gene3D" id="3.30.420.10">
    <property type="entry name" value="Ribonuclease H-like superfamily/Ribonuclease H"/>
    <property type="match status" value="1"/>
</dbReference>
<protein>
    <recommendedName>
        <fullName evidence="1">Integrase catalytic domain-containing protein</fullName>
    </recommendedName>
</protein>
<evidence type="ECO:0000259" key="1">
    <source>
        <dbReference type="PROSITE" id="PS50994"/>
    </source>
</evidence>
<dbReference type="AlphaFoldDB" id="Q65QY7"/>
<reference evidence="2 3" key="1">
    <citation type="journal article" date="2004" name="Nat. Biotechnol.">
        <title>The genome sequence of the capnophilic rumen bacterium Mannheimia succiniciproducens.</title>
        <authorList>
            <person name="Hong S.H."/>
            <person name="Kim J.S."/>
            <person name="Lee S.Y."/>
            <person name="In Y.H."/>
            <person name="Choi S.S."/>
            <person name="Rih J.-K."/>
            <person name="Kim C.H."/>
            <person name="Jeong H."/>
            <person name="Hur C.G."/>
            <person name="Kim J.J."/>
        </authorList>
    </citation>
    <scope>NUCLEOTIDE SEQUENCE [LARGE SCALE GENOMIC DNA]</scope>
    <source>
        <strain evidence="3">KCTC 0769BP / MBEL55E</strain>
    </source>
</reference>
<name>Q65QY7_MANSM</name>
<keyword evidence="3" id="KW-1185">Reference proteome</keyword>
<dbReference type="GO" id="GO:0003676">
    <property type="term" value="F:nucleic acid binding"/>
    <property type="evidence" value="ECO:0007669"/>
    <property type="project" value="InterPro"/>
</dbReference>
<dbReference type="SUPFAM" id="SSF53098">
    <property type="entry name" value="Ribonuclease H-like"/>
    <property type="match status" value="1"/>
</dbReference>